<gene>
    <name evidence="3" type="ORF">CONLIGDRAFT_685516</name>
</gene>
<organism evidence="3 4">
    <name type="scientific">Coniochaeta ligniaria NRRL 30616</name>
    <dbReference type="NCBI Taxonomy" id="1408157"/>
    <lineage>
        <taxon>Eukaryota</taxon>
        <taxon>Fungi</taxon>
        <taxon>Dikarya</taxon>
        <taxon>Ascomycota</taxon>
        <taxon>Pezizomycotina</taxon>
        <taxon>Sordariomycetes</taxon>
        <taxon>Sordariomycetidae</taxon>
        <taxon>Coniochaetales</taxon>
        <taxon>Coniochaetaceae</taxon>
        <taxon>Coniochaeta</taxon>
    </lineage>
</organism>
<reference evidence="3 4" key="1">
    <citation type="submission" date="2016-10" db="EMBL/GenBank/DDBJ databases">
        <title>Draft genome sequence of Coniochaeta ligniaria NRRL30616, a lignocellulolytic fungus for bioabatement of inhibitors in plant biomass hydrolysates.</title>
        <authorList>
            <consortium name="DOE Joint Genome Institute"/>
            <person name="Jimenez D.J."/>
            <person name="Hector R.E."/>
            <person name="Riley R."/>
            <person name="Sun H."/>
            <person name="Grigoriev I.V."/>
            <person name="Van Elsas J.D."/>
            <person name="Nichols N.N."/>
        </authorList>
    </citation>
    <scope>NUCLEOTIDE SEQUENCE [LARGE SCALE GENOMIC DNA]</scope>
    <source>
        <strain evidence="3 4">NRRL 30616</strain>
    </source>
</reference>
<feature type="region of interest" description="Disordered" evidence="2">
    <location>
        <begin position="292"/>
        <end position="338"/>
    </location>
</feature>
<dbReference type="EMBL" id="KV875103">
    <property type="protein sequence ID" value="OIW24548.1"/>
    <property type="molecule type" value="Genomic_DNA"/>
</dbReference>
<dbReference type="InParanoid" id="A0A1J7J5X2"/>
<feature type="region of interest" description="Disordered" evidence="2">
    <location>
        <begin position="110"/>
        <end position="176"/>
    </location>
</feature>
<feature type="compositionally biased region" description="Basic and acidic residues" evidence="2">
    <location>
        <begin position="149"/>
        <end position="161"/>
    </location>
</feature>
<dbReference type="OrthoDB" id="5259295at2759"/>
<keyword evidence="1" id="KW-0175">Coiled coil</keyword>
<keyword evidence="4" id="KW-1185">Reference proteome</keyword>
<sequence length="512" mass="58168">MNGPTISSLDAGFWETIENYLVTSTHDIRNEWLRQEQSIKASLETIRREREAAEANIRAIEERTTETFDYFLSNLPEQRFRPLWEAQGELMPPSIRGLLDELRGACQSQPSHALFPAGNSTHQQSSGPSLAGDAVEREVTVSVHASQTSRKDSSPTKRSAEAIDGSSDSTVNKRQRVSNSDYAFRASEETTLPQPQSFRGTVMLYEIDGLHWAFRSPVTGPGYYVLLCNETDKDFHSFQADPWVHQRALKHYTKEHDCHDYYFDRNLGVVTEPMIMQRFGYLVEDMTEESFRGSNQRIDIDRQAKKQKSKNHYKTPSTHPTPNKHLGGSAAVADMGPYANGNASHMEDFIPNNKPRREVHDLMSQVTTDERRRRENAPSPVSVVEDCIVVASAANPNASRRPVSVTDVHGKHWTFRYGGQYHVLLCDGDVDTAHRFQYNPLEDSRGFRHLNAPTPRCHKGRGRWECQHPRDKEYKEMDMIDNFGHIVEDMTDEEATASNNTIEGNKAADSRI</sequence>
<dbReference type="AlphaFoldDB" id="A0A1J7J5X2"/>
<feature type="compositionally biased region" description="Polar residues" evidence="2">
    <location>
        <begin position="166"/>
        <end position="176"/>
    </location>
</feature>
<evidence type="ECO:0000313" key="3">
    <source>
        <dbReference type="EMBL" id="OIW24548.1"/>
    </source>
</evidence>
<evidence type="ECO:0000256" key="2">
    <source>
        <dbReference type="SAM" id="MobiDB-lite"/>
    </source>
</evidence>
<feature type="coiled-coil region" evidence="1">
    <location>
        <begin position="36"/>
        <end position="63"/>
    </location>
</feature>
<name>A0A1J7J5X2_9PEZI</name>
<evidence type="ECO:0000313" key="4">
    <source>
        <dbReference type="Proteomes" id="UP000182658"/>
    </source>
</evidence>
<proteinExistence type="predicted"/>
<evidence type="ECO:0000256" key="1">
    <source>
        <dbReference type="SAM" id="Coils"/>
    </source>
</evidence>
<protein>
    <submittedName>
        <fullName evidence="3">Uncharacterized protein</fullName>
    </submittedName>
</protein>
<feature type="compositionally biased region" description="Polar residues" evidence="2">
    <location>
        <begin position="118"/>
        <end position="128"/>
    </location>
</feature>
<dbReference type="Proteomes" id="UP000182658">
    <property type="component" value="Unassembled WGS sequence"/>
</dbReference>
<accession>A0A1J7J5X2</accession>